<gene>
    <name evidence="2" type="ORF">C8N42_1325</name>
</gene>
<dbReference type="SUPFAM" id="SSF46785">
    <property type="entry name" value="Winged helix' DNA-binding domain"/>
    <property type="match status" value="1"/>
</dbReference>
<organism evidence="2 3">
    <name type="scientific">Celeribacter persicus</name>
    <dbReference type="NCBI Taxonomy" id="1651082"/>
    <lineage>
        <taxon>Bacteria</taxon>
        <taxon>Pseudomonadati</taxon>
        <taxon>Pseudomonadota</taxon>
        <taxon>Alphaproteobacteria</taxon>
        <taxon>Rhodobacterales</taxon>
        <taxon>Roseobacteraceae</taxon>
        <taxon>Celeribacter</taxon>
    </lineage>
</organism>
<proteinExistence type="predicted"/>
<accession>A0A2T5H3V1</accession>
<keyword evidence="3" id="KW-1185">Reference proteome</keyword>
<dbReference type="Pfam" id="PF03551">
    <property type="entry name" value="PadR"/>
    <property type="match status" value="1"/>
</dbReference>
<dbReference type="PANTHER" id="PTHR33169:SF14">
    <property type="entry name" value="TRANSCRIPTIONAL REGULATOR RV3488"/>
    <property type="match status" value="1"/>
</dbReference>
<dbReference type="InterPro" id="IPR052509">
    <property type="entry name" value="Metal_resp_DNA-bind_regulator"/>
</dbReference>
<dbReference type="Gene3D" id="1.10.10.10">
    <property type="entry name" value="Winged helix-like DNA-binding domain superfamily/Winged helix DNA-binding domain"/>
    <property type="match status" value="1"/>
</dbReference>
<evidence type="ECO:0000313" key="3">
    <source>
        <dbReference type="Proteomes" id="UP000244077"/>
    </source>
</evidence>
<evidence type="ECO:0000313" key="2">
    <source>
        <dbReference type="EMBL" id="PTQ66256.1"/>
    </source>
</evidence>
<name>A0A2T5H3V1_9RHOB</name>
<comment type="caution">
    <text evidence="2">The sequence shown here is derived from an EMBL/GenBank/DDBJ whole genome shotgun (WGS) entry which is preliminary data.</text>
</comment>
<dbReference type="InterPro" id="IPR036388">
    <property type="entry name" value="WH-like_DNA-bd_sf"/>
</dbReference>
<dbReference type="InterPro" id="IPR005149">
    <property type="entry name" value="Tscrpt_reg_PadR_N"/>
</dbReference>
<protein>
    <submittedName>
        <fullName evidence="2">PadR family transcriptional regulator</fullName>
    </submittedName>
</protein>
<dbReference type="Proteomes" id="UP000244077">
    <property type="component" value="Unassembled WGS sequence"/>
</dbReference>
<dbReference type="EMBL" id="QAOH01000032">
    <property type="protein sequence ID" value="PTQ66256.1"/>
    <property type="molecule type" value="Genomic_DNA"/>
</dbReference>
<dbReference type="PANTHER" id="PTHR33169">
    <property type="entry name" value="PADR-FAMILY TRANSCRIPTIONAL REGULATOR"/>
    <property type="match status" value="1"/>
</dbReference>
<sequence>MVILLPQRIEHHDLLSGLVRLHILHHAAQHPVYGQWMIDELARHGYRLSPGTLYPMLSKMERDGYLTSTTEREGRTSRKFYTITDKGHEGLAVARVRLKELKGEAGTQ</sequence>
<feature type="domain" description="Transcription regulator PadR N-terminal" evidence="1">
    <location>
        <begin position="23"/>
        <end position="92"/>
    </location>
</feature>
<evidence type="ECO:0000259" key="1">
    <source>
        <dbReference type="Pfam" id="PF03551"/>
    </source>
</evidence>
<reference evidence="2 3" key="1">
    <citation type="submission" date="2018-04" db="EMBL/GenBank/DDBJ databases">
        <title>Genomic Encyclopedia of Archaeal and Bacterial Type Strains, Phase II (KMG-II): from individual species to whole genera.</title>
        <authorList>
            <person name="Goeker M."/>
        </authorList>
    </citation>
    <scope>NUCLEOTIDE SEQUENCE [LARGE SCALE GENOMIC DNA]</scope>
    <source>
        <strain evidence="2 3">DSM 100434</strain>
    </source>
</reference>
<dbReference type="AlphaFoldDB" id="A0A2T5H3V1"/>
<dbReference type="InterPro" id="IPR036390">
    <property type="entry name" value="WH_DNA-bd_sf"/>
</dbReference>